<dbReference type="Proteomes" id="UP001595681">
    <property type="component" value="Unassembled WGS sequence"/>
</dbReference>
<gene>
    <name evidence="1" type="ORF">ACFOKF_25545</name>
</gene>
<evidence type="ECO:0000313" key="1">
    <source>
        <dbReference type="EMBL" id="MFC3444501.1"/>
    </source>
</evidence>
<dbReference type="EMBL" id="JBHRVU010000007">
    <property type="protein sequence ID" value="MFC3444501.1"/>
    <property type="molecule type" value="Genomic_DNA"/>
</dbReference>
<dbReference type="RefSeq" id="WP_380799405.1">
    <property type="nucleotide sequence ID" value="NZ_JBHRVU010000007.1"/>
</dbReference>
<sequence length="43" mass="5227">MIDNRIAEDVQLKLKAEHYFEPLHGRIYDAIMPCWTRIWSPIR</sequence>
<accession>A0ABV7NLW9</accession>
<protein>
    <submittedName>
        <fullName evidence="1">DnaB-like helicase N-terminal domain-containing protein</fullName>
    </submittedName>
</protein>
<reference evidence="2" key="1">
    <citation type="journal article" date="2019" name="Int. J. Syst. Evol. Microbiol.">
        <title>The Global Catalogue of Microorganisms (GCM) 10K type strain sequencing project: providing services to taxonomists for standard genome sequencing and annotation.</title>
        <authorList>
            <consortium name="The Broad Institute Genomics Platform"/>
            <consortium name="The Broad Institute Genome Sequencing Center for Infectious Disease"/>
            <person name="Wu L."/>
            <person name="Ma J."/>
        </authorList>
    </citation>
    <scope>NUCLEOTIDE SEQUENCE [LARGE SCALE GENOMIC DNA]</scope>
    <source>
        <strain evidence="2">CCM 7491</strain>
    </source>
</reference>
<evidence type="ECO:0000313" key="2">
    <source>
        <dbReference type="Proteomes" id="UP001595681"/>
    </source>
</evidence>
<dbReference type="InterPro" id="IPR036185">
    <property type="entry name" value="DNA_heli_DnaB-like_N_sf"/>
</dbReference>
<proteinExistence type="predicted"/>
<organism evidence="1 2">
    <name type="scientific">Sphingobium rhizovicinum</name>
    <dbReference type="NCBI Taxonomy" id="432308"/>
    <lineage>
        <taxon>Bacteria</taxon>
        <taxon>Pseudomonadati</taxon>
        <taxon>Pseudomonadota</taxon>
        <taxon>Alphaproteobacteria</taxon>
        <taxon>Sphingomonadales</taxon>
        <taxon>Sphingomonadaceae</taxon>
        <taxon>Sphingobium</taxon>
    </lineage>
</organism>
<name>A0ABV7NLW9_9SPHN</name>
<dbReference type="SUPFAM" id="SSF48024">
    <property type="entry name" value="N-terminal domain of DnaB helicase"/>
    <property type="match status" value="1"/>
</dbReference>
<comment type="caution">
    <text evidence="1">The sequence shown here is derived from an EMBL/GenBank/DDBJ whole genome shotgun (WGS) entry which is preliminary data.</text>
</comment>
<keyword evidence="2" id="KW-1185">Reference proteome</keyword>